<keyword evidence="2" id="KW-1185">Reference proteome</keyword>
<dbReference type="EMBL" id="MU394288">
    <property type="protein sequence ID" value="KAI6091076.1"/>
    <property type="molecule type" value="Genomic_DNA"/>
</dbReference>
<sequence length="326" mass="34586">MKSTAALSLCNLLGLGLAARIPLTRNTTPNFSDRNFNINTDNLPTALVRRTCGETAALICYGVNRQGTSQNLDVDNITYAAGYLRYLADTAGDSLLWTMPPEFDYSEWSLPVFGPGTVLALAKHINPCTNSSVTYYDLARGCVAVGECGANDGEVAVTVDAADPAYATPEYVASGAKPQDIIVKLVRDPTSLKGYEREQVESVRSPATGATTTPPFLPRRSAAHQQKSLRLPLLVCLLVEVGKLALQHRQLAVLVYLGAGVRVVVLSVLVVPLVLPVLQVVEVDGYGGDRGSVKAACEAGCQICLPPSSSLQYGSSKSGFPSLSLI</sequence>
<reference evidence="1 2" key="1">
    <citation type="journal article" date="2022" name="New Phytol.">
        <title>Ecological generalism drives hyperdiversity of secondary metabolite gene clusters in xylarialean endophytes.</title>
        <authorList>
            <person name="Franco M.E.E."/>
            <person name="Wisecaver J.H."/>
            <person name="Arnold A.E."/>
            <person name="Ju Y.M."/>
            <person name="Slot J.C."/>
            <person name="Ahrendt S."/>
            <person name="Moore L.P."/>
            <person name="Eastman K.E."/>
            <person name="Scott K."/>
            <person name="Konkel Z."/>
            <person name="Mondo S.J."/>
            <person name="Kuo A."/>
            <person name="Hayes R.D."/>
            <person name="Haridas S."/>
            <person name="Andreopoulos B."/>
            <person name="Riley R."/>
            <person name="LaButti K."/>
            <person name="Pangilinan J."/>
            <person name="Lipzen A."/>
            <person name="Amirebrahimi M."/>
            <person name="Yan J."/>
            <person name="Adam C."/>
            <person name="Keymanesh K."/>
            <person name="Ng V."/>
            <person name="Louie K."/>
            <person name="Northen T."/>
            <person name="Drula E."/>
            <person name="Henrissat B."/>
            <person name="Hsieh H.M."/>
            <person name="Youens-Clark K."/>
            <person name="Lutzoni F."/>
            <person name="Miadlikowska J."/>
            <person name="Eastwood D.C."/>
            <person name="Hamelin R.C."/>
            <person name="Grigoriev I.V."/>
            <person name="U'Ren J.M."/>
        </authorList>
    </citation>
    <scope>NUCLEOTIDE SEQUENCE [LARGE SCALE GENOMIC DNA]</scope>
    <source>
        <strain evidence="1 2">ER1909</strain>
    </source>
</reference>
<organism evidence="1 2">
    <name type="scientific">Hypoxylon rubiginosum</name>
    <dbReference type="NCBI Taxonomy" id="110542"/>
    <lineage>
        <taxon>Eukaryota</taxon>
        <taxon>Fungi</taxon>
        <taxon>Dikarya</taxon>
        <taxon>Ascomycota</taxon>
        <taxon>Pezizomycotina</taxon>
        <taxon>Sordariomycetes</taxon>
        <taxon>Xylariomycetidae</taxon>
        <taxon>Xylariales</taxon>
        <taxon>Hypoxylaceae</taxon>
        <taxon>Hypoxylon</taxon>
    </lineage>
</organism>
<evidence type="ECO:0000313" key="1">
    <source>
        <dbReference type="EMBL" id="KAI6091076.1"/>
    </source>
</evidence>
<protein>
    <submittedName>
        <fullName evidence="1">Uncharacterized protein</fullName>
    </submittedName>
</protein>
<comment type="caution">
    <text evidence="1">The sequence shown here is derived from an EMBL/GenBank/DDBJ whole genome shotgun (WGS) entry which is preliminary data.</text>
</comment>
<proteinExistence type="predicted"/>
<gene>
    <name evidence="1" type="ORF">F4821DRAFT_255362</name>
</gene>
<evidence type="ECO:0000313" key="2">
    <source>
        <dbReference type="Proteomes" id="UP001497680"/>
    </source>
</evidence>
<dbReference type="Proteomes" id="UP001497680">
    <property type="component" value="Unassembled WGS sequence"/>
</dbReference>
<name>A0ACC0DEC3_9PEZI</name>
<accession>A0ACC0DEC3</accession>